<evidence type="ECO:0000313" key="2">
    <source>
        <dbReference type="EMBL" id="KAF2186593.1"/>
    </source>
</evidence>
<evidence type="ECO:0000256" key="1">
    <source>
        <dbReference type="SAM" id="SignalP"/>
    </source>
</evidence>
<keyword evidence="3" id="KW-1185">Reference proteome</keyword>
<dbReference type="OrthoDB" id="5006988at2759"/>
<feature type="chain" id="PRO_5025526848" evidence="1">
    <location>
        <begin position="18"/>
        <end position="176"/>
    </location>
</feature>
<proteinExistence type="predicted"/>
<sequence length="176" mass="19480">MLFTRIFTLAVIGFTAPGFLIPEGQEEGTYAVEYINGRSVHTKIANATVYAPVPEPYALEPRTGRLVRREGVSCGGAKNLDHGNTDAVNADIDRQCGNGAQVGSGLTYYAIRGDVVAFFCNFRSGFASTCTARERQQYSGQITNACGWYNSGWYTYFNNYWSYGYDRGRCFCEQCA</sequence>
<reference evidence="2" key="1">
    <citation type="journal article" date="2020" name="Stud. Mycol.">
        <title>101 Dothideomycetes genomes: a test case for predicting lifestyles and emergence of pathogens.</title>
        <authorList>
            <person name="Haridas S."/>
            <person name="Albert R."/>
            <person name="Binder M."/>
            <person name="Bloem J."/>
            <person name="Labutti K."/>
            <person name="Salamov A."/>
            <person name="Andreopoulos B."/>
            <person name="Baker S."/>
            <person name="Barry K."/>
            <person name="Bills G."/>
            <person name="Bluhm B."/>
            <person name="Cannon C."/>
            <person name="Castanera R."/>
            <person name="Culley D."/>
            <person name="Daum C."/>
            <person name="Ezra D."/>
            <person name="Gonzalez J."/>
            <person name="Henrissat B."/>
            <person name="Kuo A."/>
            <person name="Liang C."/>
            <person name="Lipzen A."/>
            <person name="Lutzoni F."/>
            <person name="Magnuson J."/>
            <person name="Mondo S."/>
            <person name="Nolan M."/>
            <person name="Ohm R."/>
            <person name="Pangilinan J."/>
            <person name="Park H.-J."/>
            <person name="Ramirez L."/>
            <person name="Alfaro M."/>
            <person name="Sun H."/>
            <person name="Tritt A."/>
            <person name="Yoshinaga Y."/>
            <person name="Zwiers L.-H."/>
            <person name="Turgeon B."/>
            <person name="Goodwin S."/>
            <person name="Spatafora J."/>
            <person name="Crous P."/>
            <person name="Grigoriev I."/>
        </authorList>
    </citation>
    <scope>NUCLEOTIDE SEQUENCE</scope>
    <source>
        <strain evidence="2">CBS 207.26</strain>
    </source>
</reference>
<evidence type="ECO:0000313" key="3">
    <source>
        <dbReference type="Proteomes" id="UP000800200"/>
    </source>
</evidence>
<protein>
    <submittedName>
        <fullName evidence="2">Uncharacterized protein</fullName>
    </submittedName>
</protein>
<dbReference type="AlphaFoldDB" id="A0A6A6E613"/>
<gene>
    <name evidence="2" type="ORF">K469DRAFT_141868</name>
</gene>
<feature type="signal peptide" evidence="1">
    <location>
        <begin position="1"/>
        <end position="17"/>
    </location>
</feature>
<name>A0A6A6E613_9PEZI</name>
<dbReference type="EMBL" id="ML994629">
    <property type="protein sequence ID" value="KAF2186593.1"/>
    <property type="molecule type" value="Genomic_DNA"/>
</dbReference>
<organism evidence="2 3">
    <name type="scientific">Zopfia rhizophila CBS 207.26</name>
    <dbReference type="NCBI Taxonomy" id="1314779"/>
    <lineage>
        <taxon>Eukaryota</taxon>
        <taxon>Fungi</taxon>
        <taxon>Dikarya</taxon>
        <taxon>Ascomycota</taxon>
        <taxon>Pezizomycotina</taxon>
        <taxon>Dothideomycetes</taxon>
        <taxon>Dothideomycetes incertae sedis</taxon>
        <taxon>Zopfiaceae</taxon>
        <taxon>Zopfia</taxon>
    </lineage>
</organism>
<accession>A0A6A6E613</accession>
<dbReference type="Proteomes" id="UP000800200">
    <property type="component" value="Unassembled WGS sequence"/>
</dbReference>
<keyword evidence="1" id="KW-0732">Signal</keyword>